<proteinExistence type="predicted"/>
<organism evidence="1">
    <name type="scientific">marine sediment metagenome</name>
    <dbReference type="NCBI Taxonomy" id="412755"/>
    <lineage>
        <taxon>unclassified sequences</taxon>
        <taxon>metagenomes</taxon>
        <taxon>ecological metagenomes</taxon>
    </lineage>
</organism>
<comment type="caution">
    <text evidence="1">The sequence shown here is derived from an EMBL/GenBank/DDBJ whole genome shotgun (WGS) entry which is preliminary data.</text>
</comment>
<dbReference type="EMBL" id="LAZR01017781">
    <property type="protein sequence ID" value="KKL98989.1"/>
    <property type="molecule type" value="Genomic_DNA"/>
</dbReference>
<dbReference type="AlphaFoldDB" id="A0A0F9GJK0"/>
<accession>A0A0F9GJK0</accession>
<sequence length="66" mass="7835">MKEKNQTSMEAKDLTEKLVFDMGMELLKPVINNHQDELDELLKKRIDDSITNKEIFDRLIELKKET</sequence>
<name>A0A0F9GJK0_9ZZZZ</name>
<reference evidence="1" key="1">
    <citation type="journal article" date="2015" name="Nature">
        <title>Complex archaea that bridge the gap between prokaryotes and eukaryotes.</title>
        <authorList>
            <person name="Spang A."/>
            <person name="Saw J.H."/>
            <person name="Jorgensen S.L."/>
            <person name="Zaremba-Niedzwiedzka K."/>
            <person name="Martijn J."/>
            <person name="Lind A.E."/>
            <person name="van Eijk R."/>
            <person name="Schleper C."/>
            <person name="Guy L."/>
            <person name="Ettema T.J."/>
        </authorList>
    </citation>
    <scope>NUCLEOTIDE SEQUENCE</scope>
</reference>
<protein>
    <submittedName>
        <fullName evidence="1">Uncharacterized protein</fullName>
    </submittedName>
</protein>
<evidence type="ECO:0000313" key="1">
    <source>
        <dbReference type="EMBL" id="KKL98989.1"/>
    </source>
</evidence>
<gene>
    <name evidence="1" type="ORF">LCGC14_1818880</name>
</gene>